<organism evidence="3">
    <name type="scientific">viral metagenome</name>
    <dbReference type="NCBI Taxonomy" id="1070528"/>
    <lineage>
        <taxon>unclassified sequences</taxon>
        <taxon>metagenomes</taxon>
        <taxon>organismal metagenomes</taxon>
    </lineage>
</organism>
<feature type="region of interest" description="Disordered" evidence="1">
    <location>
        <begin position="108"/>
        <end position="132"/>
    </location>
</feature>
<dbReference type="AlphaFoldDB" id="A0A6C0CUL2"/>
<dbReference type="EMBL" id="MN739483">
    <property type="protein sequence ID" value="QHT07610.1"/>
    <property type="molecule type" value="Genomic_DNA"/>
</dbReference>
<name>A0A6C0CUL2_9ZZZZ</name>
<keyword evidence="2" id="KW-0812">Transmembrane</keyword>
<sequence length="193" mass="21760">MNKRSAPGVKMTPSVNNLIFLFLLAFSIFIIYRYVKSLEKELTLLKAELSKVKATAPTPYPKEEQVCVGDVCMMVTPPTVQKEDTPTEDEDDMESVTSKDILKIVDQINDGDGDEKDEEQFEEPSTTPPVPPSILVVEQAIEPQSPNQDESTTEDIIIKKSNSIEDDLYKKTNEELKKILKVKVKTQRALKQN</sequence>
<evidence type="ECO:0000256" key="2">
    <source>
        <dbReference type="SAM" id="Phobius"/>
    </source>
</evidence>
<feature type="compositionally biased region" description="Acidic residues" evidence="1">
    <location>
        <begin position="109"/>
        <end position="122"/>
    </location>
</feature>
<protein>
    <submittedName>
        <fullName evidence="3">Uncharacterized protein</fullName>
    </submittedName>
</protein>
<keyword evidence="2" id="KW-0472">Membrane</keyword>
<evidence type="ECO:0000256" key="1">
    <source>
        <dbReference type="SAM" id="MobiDB-lite"/>
    </source>
</evidence>
<keyword evidence="2" id="KW-1133">Transmembrane helix</keyword>
<proteinExistence type="predicted"/>
<feature type="transmembrane region" description="Helical" evidence="2">
    <location>
        <begin position="15"/>
        <end position="35"/>
    </location>
</feature>
<accession>A0A6C0CUL2</accession>
<reference evidence="3" key="1">
    <citation type="journal article" date="2020" name="Nature">
        <title>Giant virus diversity and host interactions through global metagenomics.</title>
        <authorList>
            <person name="Schulz F."/>
            <person name="Roux S."/>
            <person name="Paez-Espino D."/>
            <person name="Jungbluth S."/>
            <person name="Walsh D.A."/>
            <person name="Denef V.J."/>
            <person name="McMahon K.D."/>
            <person name="Konstantinidis K.T."/>
            <person name="Eloe-Fadrosh E.A."/>
            <person name="Kyrpides N.C."/>
            <person name="Woyke T."/>
        </authorList>
    </citation>
    <scope>NUCLEOTIDE SEQUENCE</scope>
    <source>
        <strain evidence="3">GVMAG-M-3300021964-36</strain>
    </source>
</reference>
<evidence type="ECO:0000313" key="3">
    <source>
        <dbReference type="EMBL" id="QHT07610.1"/>
    </source>
</evidence>